<protein>
    <submittedName>
        <fullName evidence="2">Uncharacterized protein</fullName>
    </submittedName>
</protein>
<keyword evidence="3" id="KW-1185">Reference proteome</keyword>
<dbReference type="EnsemblMetazoa" id="MESCA011143-RA">
    <property type="protein sequence ID" value="MESCA011143-PA"/>
    <property type="gene ID" value="MESCA011143"/>
</dbReference>
<organism evidence="2 3">
    <name type="scientific">Megaselia scalaris</name>
    <name type="common">Humpbacked fly</name>
    <name type="synonym">Phora scalaris</name>
    <dbReference type="NCBI Taxonomy" id="36166"/>
    <lineage>
        <taxon>Eukaryota</taxon>
        <taxon>Metazoa</taxon>
        <taxon>Ecdysozoa</taxon>
        <taxon>Arthropoda</taxon>
        <taxon>Hexapoda</taxon>
        <taxon>Insecta</taxon>
        <taxon>Pterygota</taxon>
        <taxon>Neoptera</taxon>
        <taxon>Endopterygota</taxon>
        <taxon>Diptera</taxon>
        <taxon>Brachycera</taxon>
        <taxon>Muscomorpha</taxon>
        <taxon>Platypezoidea</taxon>
        <taxon>Phoridae</taxon>
        <taxon>Megaseliini</taxon>
        <taxon>Megaselia</taxon>
    </lineage>
</organism>
<dbReference type="AlphaFoldDB" id="T1H4D4"/>
<evidence type="ECO:0000313" key="2">
    <source>
        <dbReference type="EnsemblMetazoa" id="MESCA011143-PA"/>
    </source>
</evidence>
<dbReference type="EMBL" id="CAQQ02194134">
    <property type="status" value="NOT_ANNOTATED_CDS"/>
    <property type="molecule type" value="Genomic_DNA"/>
</dbReference>
<dbReference type="Proteomes" id="UP000015102">
    <property type="component" value="Unassembled WGS sequence"/>
</dbReference>
<feature type="compositionally biased region" description="Low complexity" evidence="1">
    <location>
        <begin position="144"/>
        <end position="157"/>
    </location>
</feature>
<evidence type="ECO:0000313" key="3">
    <source>
        <dbReference type="Proteomes" id="UP000015102"/>
    </source>
</evidence>
<reference evidence="2" key="2">
    <citation type="submission" date="2015-06" db="UniProtKB">
        <authorList>
            <consortium name="EnsemblMetazoa"/>
        </authorList>
    </citation>
    <scope>IDENTIFICATION</scope>
</reference>
<proteinExistence type="predicted"/>
<feature type="compositionally biased region" description="Polar residues" evidence="1">
    <location>
        <begin position="158"/>
        <end position="176"/>
    </location>
</feature>
<sequence length="280" mass="31520">MTHPFKYIHRGRSPSVPSDATTVIFADDIANNRNARTSNSLQCLSYDLHVKSVIKQNYTAYEAYEAPLASPETLSEISSISSKTSVDHSDSNVFESQLHTPKVMRRALKFTENLSMCANDKRNLDQYKRLGRVFITNPLEMLHQQSSDNQSVSSNESYETAKNQTRPFENSKSADNIDNDLETKPQKLDKKLTFSDSTCINEMQDDCLNNIQINMDMDSKYKISSNETFYSAKSSKSSIEKLQATITSENTVQNEETGILESHFPVYTLDDCSGSVKASN</sequence>
<reference evidence="3" key="1">
    <citation type="submission" date="2013-02" db="EMBL/GenBank/DDBJ databases">
        <authorList>
            <person name="Hughes D."/>
        </authorList>
    </citation>
    <scope>NUCLEOTIDE SEQUENCE</scope>
    <source>
        <strain>Durham</strain>
        <strain evidence="3">NC isolate 2 -- Noor lab</strain>
    </source>
</reference>
<accession>T1H4D4</accession>
<evidence type="ECO:0000256" key="1">
    <source>
        <dbReference type="SAM" id="MobiDB-lite"/>
    </source>
</evidence>
<name>T1H4D4_MEGSC</name>
<feature type="region of interest" description="Disordered" evidence="1">
    <location>
        <begin position="144"/>
        <end position="184"/>
    </location>
</feature>
<dbReference type="HOGENOM" id="CLU_995960_0_0_1"/>